<dbReference type="EMBL" id="FNPE01000032">
    <property type="protein sequence ID" value="SDZ53559.1"/>
    <property type="molecule type" value="Genomic_DNA"/>
</dbReference>
<dbReference type="Proteomes" id="UP000183417">
    <property type="component" value="Unassembled WGS sequence"/>
</dbReference>
<proteinExistence type="predicted"/>
<reference evidence="2 3" key="1">
    <citation type="submission" date="2016-10" db="EMBL/GenBank/DDBJ databases">
        <authorList>
            <person name="de Groot N.N."/>
        </authorList>
    </citation>
    <scope>NUCLEOTIDE SEQUENCE [LARGE SCALE GENOMIC DNA]</scope>
    <source>
        <strain evidence="2 3">LMG 24775</strain>
    </source>
</reference>
<organism evidence="2 3">
    <name type="scientific">Delftia lacustris</name>
    <dbReference type="NCBI Taxonomy" id="558537"/>
    <lineage>
        <taxon>Bacteria</taxon>
        <taxon>Pseudomonadati</taxon>
        <taxon>Pseudomonadota</taxon>
        <taxon>Betaproteobacteria</taxon>
        <taxon>Burkholderiales</taxon>
        <taxon>Comamonadaceae</taxon>
        <taxon>Delftia</taxon>
    </lineage>
</organism>
<feature type="compositionally biased region" description="Basic and acidic residues" evidence="1">
    <location>
        <begin position="93"/>
        <end position="109"/>
    </location>
</feature>
<evidence type="ECO:0000256" key="1">
    <source>
        <dbReference type="SAM" id="MobiDB-lite"/>
    </source>
</evidence>
<name>A0A1H3TWE4_9BURK</name>
<sequence length="124" mass="13731">MFEPHKSFVIDLCKAMGLSTDHLVSFRISQGEDGTLIPRVRAEYVMPHEFGEPAQRVLREFSLVATPVSSQVVGTVDRSVSLSTLFETTHRVVDSRDPAHIEGSADRPSTETSPLKTTGEFRSE</sequence>
<evidence type="ECO:0000313" key="2">
    <source>
        <dbReference type="EMBL" id="SDZ53559.1"/>
    </source>
</evidence>
<protein>
    <submittedName>
        <fullName evidence="2">Uncharacterized protein</fullName>
    </submittedName>
</protein>
<gene>
    <name evidence="2" type="ORF">SAMN05421547_13264</name>
</gene>
<feature type="region of interest" description="Disordered" evidence="1">
    <location>
        <begin position="93"/>
        <end position="124"/>
    </location>
</feature>
<dbReference type="AlphaFoldDB" id="A0A1H3TWE4"/>
<evidence type="ECO:0000313" key="3">
    <source>
        <dbReference type="Proteomes" id="UP000183417"/>
    </source>
</evidence>
<accession>A0A1H3TWE4</accession>